<dbReference type="PANTHER" id="PTHR23241:SF102">
    <property type="entry name" value="LD23009P"/>
    <property type="match status" value="1"/>
</dbReference>
<evidence type="ECO:0000313" key="7">
    <source>
        <dbReference type="EMBL" id="CUS12852.1"/>
    </source>
</evidence>
<dbReference type="AlphaFoldDB" id="A0A292PZ33"/>
<dbReference type="InterPro" id="IPR053009">
    <property type="entry name" value="Xanthocillin_Biosynth-Assoc"/>
</dbReference>
<dbReference type="GO" id="GO:0016020">
    <property type="term" value="C:membrane"/>
    <property type="evidence" value="ECO:0007669"/>
    <property type="project" value="UniProtKB-SubCell"/>
</dbReference>
<feature type="transmembrane region" description="Helical" evidence="5">
    <location>
        <begin position="121"/>
        <end position="140"/>
    </location>
</feature>
<feature type="transmembrane region" description="Helical" evidence="5">
    <location>
        <begin position="160"/>
        <end position="180"/>
    </location>
</feature>
<evidence type="ECO:0000256" key="4">
    <source>
        <dbReference type="ARBA" id="ARBA00023136"/>
    </source>
</evidence>
<dbReference type="InterPro" id="IPR025423">
    <property type="entry name" value="TMEM205-like"/>
</dbReference>
<dbReference type="Proteomes" id="UP001412239">
    <property type="component" value="Unassembled WGS sequence"/>
</dbReference>
<reference evidence="7" key="1">
    <citation type="submission" date="2015-10" db="EMBL/GenBank/DDBJ databases">
        <authorList>
            <person name="Regsiter A."/>
            <person name="william w."/>
        </authorList>
    </citation>
    <scope>NUCLEOTIDE SEQUENCE</scope>
    <source>
        <strain evidence="7">Montdore</strain>
    </source>
</reference>
<feature type="transmembrane region" description="Helical" evidence="5">
    <location>
        <begin position="216"/>
        <end position="239"/>
    </location>
</feature>
<dbReference type="EMBL" id="LN890983">
    <property type="protein sequence ID" value="CUS12852.1"/>
    <property type="molecule type" value="Genomic_DNA"/>
</dbReference>
<protein>
    <recommendedName>
        <fullName evidence="6">TMEM205-like domain-containing protein</fullName>
    </recommendedName>
</protein>
<keyword evidence="8" id="KW-1185">Reference proteome</keyword>
<dbReference type="PANTHER" id="PTHR23241">
    <property type="entry name" value="LATE EMBRYOGENESIS ABUNDANT PLANTS LEA-RELATED"/>
    <property type="match status" value="1"/>
</dbReference>
<keyword evidence="2 5" id="KW-0812">Transmembrane</keyword>
<gene>
    <name evidence="7" type="ORF">GSTUAT00003125001</name>
</gene>
<proteinExistence type="predicted"/>
<comment type="subcellular location">
    <subcellularLocation>
        <location evidence="1">Membrane</location>
    </subcellularLocation>
</comment>
<keyword evidence="4 5" id="KW-0472">Membrane</keyword>
<keyword evidence="3 5" id="KW-1133">Transmembrane helix</keyword>
<evidence type="ECO:0000256" key="3">
    <source>
        <dbReference type="ARBA" id="ARBA00022989"/>
    </source>
</evidence>
<evidence type="ECO:0000313" key="8">
    <source>
        <dbReference type="Proteomes" id="UP001412239"/>
    </source>
</evidence>
<feature type="domain" description="TMEM205-like" evidence="6">
    <location>
        <begin position="85"/>
        <end position="189"/>
    </location>
</feature>
<evidence type="ECO:0000259" key="6">
    <source>
        <dbReference type="Pfam" id="PF13664"/>
    </source>
</evidence>
<evidence type="ECO:0000256" key="2">
    <source>
        <dbReference type="ARBA" id="ARBA00022692"/>
    </source>
</evidence>
<accession>A0A292PZ33</accession>
<feature type="transmembrane region" description="Helical" evidence="5">
    <location>
        <begin position="84"/>
        <end position="109"/>
    </location>
</feature>
<organism evidence="7 8">
    <name type="scientific">Tuber aestivum</name>
    <name type="common">summer truffle</name>
    <dbReference type="NCBI Taxonomy" id="59557"/>
    <lineage>
        <taxon>Eukaryota</taxon>
        <taxon>Fungi</taxon>
        <taxon>Dikarya</taxon>
        <taxon>Ascomycota</taxon>
        <taxon>Pezizomycotina</taxon>
        <taxon>Pezizomycetes</taxon>
        <taxon>Pezizales</taxon>
        <taxon>Tuberaceae</taxon>
        <taxon>Tuber</taxon>
    </lineage>
</organism>
<evidence type="ECO:0000256" key="5">
    <source>
        <dbReference type="SAM" id="Phobius"/>
    </source>
</evidence>
<sequence length="247" mass="26915">MPLSGTEHLPVTESGRQPLSCIEHRCTSHHPQHSAITADQIIRFHGNPTANLPVISSEVIVVFPPTANMPTTLSTLVHSGPVHLLVFGTLLGSQFYQSFIGGVMAYKALPRPQFSQLQQKIFPVYFTLQTVLPAVLLLTHPSISPASLINPSSPHFYNTGLPLLIVLGASLANLSVIGPATTKIMRERKIQETKEGKKYYDEGPKSEKMAALNKRFGAMHGASSFINLVGLLATGWYGVVLGNKIRW</sequence>
<evidence type="ECO:0000256" key="1">
    <source>
        <dbReference type="ARBA" id="ARBA00004370"/>
    </source>
</evidence>
<name>A0A292PZ33_9PEZI</name>
<dbReference type="Pfam" id="PF13664">
    <property type="entry name" value="DUF4149"/>
    <property type="match status" value="1"/>
</dbReference>